<evidence type="ECO:0000313" key="4">
    <source>
        <dbReference type="Proteomes" id="UP001525961"/>
    </source>
</evidence>
<dbReference type="Proteomes" id="UP001525961">
    <property type="component" value="Unassembled WGS sequence"/>
</dbReference>
<proteinExistence type="predicted"/>
<name>A0ABT2NEJ0_9CYAN</name>
<dbReference type="EMBL" id="JAMXFA010000052">
    <property type="protein sequence ID" value="MCT7981093.1"/>
    <property type="molecule type" value="Genomic_DNA"/>
</dbReference>
<reference evidence="3 4" key="1">
    <citation type="journal article" date="2022" name="Front. Microbiol.">
        <title>High genomic differentiation and limited gene flow indicate recent cryptic speciation within the genus Laspinema (cyanobacteria).</title>
        <authorList>
            <person name="Stanojkovic A."/>
            <person name="Skoupy S."/>
            <person name="Skaloud P."/>
            <person name="Dvorak P."/>
        </authorList>
    </citation>
    <scope>NUCLEOTIDE SEQUENCE [LARGE SCALE GENOMIC DNA]</scope>
    <source>
        <strain evidence="3 4">D3b</strain>
    </source>
</reference>
<dbReference type="RefSeq" id="WP_261237316.1">
    <property type="nucleotide sequence ID" value="NZ_JAMXFA010000052.1"/>
</dbReference>
<feature type="compositionally biased region" description="Low complexity" evidence="1">
    <location>
        <begin position="53"/>
        <end position="62"/>
    </location>
</feature>
<evidence type="ECO:0000256" key="2">
    <source>
        <dbReference type="SAM" id="SignalP"/>
    </source>
</evidence>
<feature type="signal peptide" evidence="2">
    <location>
        <begin position="1"/>
        <end position="17"/>
    </location>
</feature>
<organism evidence="3 4">
    <name type="scientific">Laspinema olomoucense D3b</name>
    <dbReference type="NCBI Taxonomy" id="2953688"/>
    <lineage>
        <taxon>Bacteria</taxon>
        <taxon>Bacillati</taxon>
        <taxon>Cyanobacteriota</taxon>
        <taxon>Cyanophyceae</taxon>
        <taxon>Oscillatoriophycideae</taxon>
        <taxon>Oscillatoriales</taxon>
        <taxon>Laspinemataceae</taxon>
        <taxon>Laspinema</taxon>
        <taxon>Laspinema olomoucense</taxon>
    </lineage>
</organism>
<accession>A0ABT2NEJ0</accession>
<sequence>MVRQGLLFLCRPGLAIAATLLLGSSVAQMSLAQKMDKLSESTGIGESWVAQNSSSAQGSAQGDRIPADRCEPNANSELGF</sequence>
<evidence type="ECO:0000256" key="1">
    <source>
        <dbReference type="SAM" id="MobiDB-lite"/>
    </source>
</evidence>
<comment type="caution">
    <text evidence="3">The sequence shown here is derived from an EMBL/GenBank/DDBJ whole genome shotgun (WGS) entry which is preliminary data.</text>
</comment>
<feature type="chain" id="PRO_5045052654" evidence="2">
    <location>
        <begin position="18"/>
        <end position="80"/>
    </location>
</feature>
<gene>
    <name evidence="3" type="ORF">NG792_25525</name>
</gene>
<keyword evidence="2" id="KW-0732">Signal</keyword>
<evidence type="ECO:0000313" key="3">
    <source>
        <dbReference type="EMBL" id="MCT7981093.1"/>
    </source>
</evidence>
<protein>
    <submittedName>
        <fullName evidence="3">Uncharacterized protein</fullName>
    </submittedName>
</protein>
<keyword evidence="4" id="KW-1185">Reference proteome</keyword>
<feature type="region of interest" description="Disordered" evidence="1">
    <location>
        <begin position="49"/>
        <end position="80"/>
    </location>
</feature>